<name>A0ACB9WRK7_CHAAC</name>
<reference evidence="1" key="1">
    <citation type="submission" date="2022-05" db="EMBL/GenBank/DDBJ databases">
        <title>Chromosome-level genome of Chaenocephalus aceratus.</title>
        <authorList>
            <person name="Park H."/>
        </authorList>
    </citation>
    <scope>NUCLEOTIDE SEQUENCE</scope>
    <source>
        <strain evidence="1">KU_202001</strain>
    </source>
</reference>
<gene>
    <name evidence="1" type="ORF">KUCAC02_005935</name>
</gene>
<organism evidence="1 2">
    <name type="scientific">Chaenocephalus aceratus</name>
    <name type="common">Blackfin icefish</name>
    <name type="synonym">Chaenichthys aceratus</name>
    <dbReference type="NCBI Taxonomy" id="36190"/>
    <lineage>
        <taxon>Eukaryota</taxon>
        <taxon>Metazoa</taxon>
        <taxon>Chordata</taxon>
        <taxon>Craniata</taxon>
        <taxon>Vertebrata</taxon>
        <taxon>Euteleostomi</taxon>
        <taxon>Actinopterygii</taxon>
        <taxon>Neopterygii</taxon>
        <taxon>Teleostei</taxon>
        <taxon>Neoteleostei</taxon>
        <taxon>Acanthomorphata</taxon>
        <taxon>Eupercaria</taxon>
        <taxon>Perciformes</taxon>
        <taxon>Notothenioidei</taxon>
        <taxon>Channichthyidae</taxon>
        <taxon>Chaenocephalus</taxon>
    </lineage>
</organism>
<dbReference type="Proteomes" id="UP001057452">
    <property type="component" value="Chromosome 13"/>
</dbReference>
<sequence>MFSILDEDEKAAGSERQTTRKGSFVRKDAPLLHLRLPSVVCLGCRQGGTLACTNQTPSLCVLMLHGGPPSYCWLDILKPFATASRNSPLVIREDICYALSILRNFPSPCPSFLGSDNRSGHPYEVPA</sequence>
<protein>
    <submittedName>
        <fullName evidence="1">Uncharacterized protein</fullName>
    </submittedName>
</protein>
<comment type="caution">
    <text evidence="1">The sequence shown here is derived from an EMBL/GenBank/DDBJ whole genome shotgun (WGS) entry which is preliminary data.</text>
</comment>
<evidence type="ECO:0000313" key="2">
    <source>
        <dbReference type="Proteomes" id="UP001057452"/>
    </source>
</evidence>
<proteinExistence type="predicted"/>
<dbReference type="EMBL" id="CM043797">
    <property type="protein sequence ID" value="KAI4815808.1"/>
    <property type="molecule type" value="Genomic_DNA"/>
</dbReference>
<evidence type="ECO:0000313" key="1">
    <source>
        <dbReference type="EMBL" id="KAI4815808.1"/>
    </source>
</evidence>
<accession>A0ACB9WRK7</accession>
<keyword evidence="2" id="KW-1185">Reference proteome</keyword>